<reference evidence="2 3" key="1">
    <citation type="submission" date="2019-06" db="EMBL/GenBank/DDBJ databases">
        <title>Sequencing the genomes of 1000 actinobacteria strains.</title>
        <authorList>
            <person name="Klenk H.-P."/>
        </authorList>
    </citation>
    <scope>NUCLEOTIDE SEQUENCE [LARGE SCALE GENOMIC DNA]</scope>
    <source>
        <strain evidence="2 3">DSM 18082</strain>
    </source>
</reference>
<evidence type="ECO:0000259" key="1">
    <source>
        <dbReference type="PROSITE" id="PS51819"/>
    </source>
</evidence>
<dbReference type="InterPro" id="IPR029068">
    <property type="entry name" value="Glyas_Bleomycin-R_OHBP_Dase"/>
</dbReference>
<dbReference type="GO" id="GO:0016829">
    <property type="term" value="F:lyase activity"/>
    <property type="evidence" value="ECO:0007669"/>
    <property type="project" value="UniProtKB-KW"/>
</dbReference>
<dbReference type="PROSITE" id="PS51819">
    <property type="entry name" value="VOC"/>
    <property type="match status" value="1"/>
</dbReference>
<keyword evidence="2" id="KW-0456">Lyase</keyword>
<dbReference type="InterPro" id="IPR004360">
    <property type="entry name" value="Glyas_Fos-R_dOase_dom"/>
</dbReference>
<comment type="caution">
    <text evidence="2">The sequence shown here is derived from an EMBL/GenBank/DDBJ whole genome shotgun (WGS) entry which is preliminary data.</text>
</comment>
<accession>A0A542ZIZ6</accession>
<dbReference type="OrthoDB" id="9804907at2"/>
<dbReference type="EMBL" id="VFOQ01000001">
    <property type="protein sequence ID" value="TQL60322.1"/>
    <property type="molecule type" value="Genomic_DNA"/>
</dbReference>
<sequence length="127" mass="13392">MDLSSCAVATQVAVSDEQRAVAFYEGVLGLTRGPGAHEGSWAYPCGAGTVLHVYVAPAHAGTATGTVARFDVEDVARAVEELSARGVTFERYDVPVATDERGIHDSGYGKVAWFTDPDGNTFALEQV</sequence>
<dbReference type="RefSeq" id="WP_141788238.1">
    <property type="nucleotide sequence ID" value="NZ_VFOQ01000001.1"/>
</dbReference>
<organism evidence="2 3">
    <name type="scientific">Oryzihumus leptocrescens</name>
    <dbReference type="NCBI Taxonomy" id="297536"/>
    <lineage>
        <taxon>Bacteria</taxon>
        <taxon>Bacillati</taxon>
        <taxon>Actinomycetota</taxon>
        <taxon>Actinomycetes</taxon>
        <taxon>Micrococcales</taxon>
        <taxon>Intrasporangiaceae</taxon>
        <taxon>Oryzihumus</taxon>
    </lineage>
</organism>
<keyword evidence="3" id="KW-1185">Reference proteome</keyword>
<evidence type="ECO:0000313" key="2">
    <source>
        <dbReference type="EMBL" id="TQL60322.1"/>
    </source>
</evidence>
<proteinExistence type="predicted"/>
<dbReference type="SUPFAM" id="SSF54593">
    <property type="entry name" value="Glyoxalase/Bleomycin resistance protein/Dihydroxybiphenyl dioxygenase"/>
    <property type="match status" value="1"/>
</dbReference>
<dbReference type="Pfam" id="PF00903">
    <property type="entry name" value="Glyoxalase"/>
    <property type="match status" value="1"/>
</dbReference>
<dbReference type="AlphaFoldDB" id="A0A542ZIZ6"/>
<name>A0A542ZIZ6_9MICO</name>
<dbReference type="InterPro" id="IPR037523">
    <property type="entry name" value="VOC_core"/>
</dbReference>
<dbReference type="Gene3D" id="3.10.180.10">
    <property type="entry name" value="2,3-Dihydroxybiphenyl 1,2-Dioxygenase, domain 1"/>
    <property type="match status" value="1"/>
</dbReference>
<protein>
    <submittedName>
        <fullName evidence="2">Putative enzyme related to lactoylglutathione lyase</fullName>
    </submittedName>
</protein>
<evidence type="ECO:0000313" key="3">
    <source>
        <dbReference type="Proteomes" id="UP000319514"/>
    </source>
</evidence>
<feature type="domain" description="VOC" evidence="1">
    <location>
        <begin position="4"/>
        <end position="127"/>
    </location>
</feature>
<gene>
    <name evidence="2" type="ORF">FB474_1706</name>
</gene>
<dbReference type="Proteomes" id="UP000319514">
    <property type="component" value="Unassembled WGS sequence"/>
</dbReference>